<gene>
    <name evidence="1" type="ORF">MIND_00419300</name>
</gene>
<dbReference type="AlphaFoldDB" id="A0A8H6W594"/>
<accession>A0A8H6W594</accession>
<dbReference type="OrthoDB" id="3261852at2759"/>
<dbReference type="GeneID" id="59343527"/>
<proteinExistence type="predicted"/>
<evidence type="ECO:0000313" key="2">
    <source>
        <dbReference type="Proteomes" id="UP000636479"/>
    </source>
</evidence>
<dbReference type="RefSeq" id="XP_037221303.1">
    <property type="nucleotide sequence ID" value="XM_037361011.1"/>
</dbReference>
<evidence type="ECO:0000313" key="1">
    <source>
        <dbReference type="EMBL" id="KAF7306284.1"/>
    </source>
</evidence>
<comment type="caution">
    <text evidence="1">The sequence shown here is derived from an EMBL/GenBank/DDBJ whole genome shotgun (WGS) entry which is preliminary data.</text>
</comment>
<dbReference type="Proteomes" id="UP000636479">
    <property type="component" value="Unassembled WGS sequence"/>
</dbReference>
<name>A0A8H6W594_9AGAR</name>
<reference evidence="1" key="1">
    <citation type="submission" date="2020-05" db="EMBL/GenBank/DDBJ databases">
        <title>Mycena genomes resolve the evolution of fungal bioluminescence.</title>
        <authorList>
            <person name="Tsai I.J."/>
        </authorList>
    </citation>
    <scope>NUCLEOTIDE SEQUENCE</scope>
    <source>
        <strain evidence="1">171206Taipei</strain>
    </source>
</reference>
<protein>
    <submittedName>
        <fullName evidence="1">Uncharacterized protein</fullName>
    </submittedName>
</protein>
<sequence length="282" mass="31156">MSLPPPPPTRSKFDVISVDSLEAALKKLDANIALQDILDAIHEEDERRAVQVEERHAAVTELTWQPAAGLEMTTVSEFIANPPEPIDVDPLREQRRRRLLELTKEAFPDGIIPNPFVVGPPKTWLGLSKDAAANKLPFILATQIVITNAEETSRNPPQSVFTNVWCLWDTGAQTSFVVTSQLNRAVTKGKTEGSCFMEISFANVKKPKPIDSVIHFRPQLPNGATFIILGQHALLNCIQYSIQPAALDPSIRKGFPNAYGLITLEKWADPAASNRVVPFEGY</sequence>
<keyword evidence="2" id="KW-1185">Reference proteome</keyword>
<organism evidence="1 2">
    <name type="scientific">Mycena indigotica</name>
    <dbReference type="NCBI Taxonomy" id="2126181"/>
    <lineage>
        <taxon>Eukaryota</taxon>
        <taxon>Fungi</taxon>
        <taxon>Dikarya</taxon>
        <taxon>Basidiomycota</taxon>
        <taxon>Agaricomycotina</taxon>
        <taxon>Agaricomycetes</taxon>
        <taxon>Agaricomycetidae</taxon>
        <taxon>Agaricales</taxon>
        <taxon>Marasmiineae</taxon>
        <taxon>Mycenaceae</taxon>
        <taxon>Mycena</taxon>
    </lineage>
</organism>
<dbReference type="EMBL" id="JACAZF010000004">
    <property type="protein sequence ID" value="KAF7306284.1"/>
    <property type="molecule type" value="Genomic_DNA"/>
</dbReference>